<dbReference type="InterPro" id="IPR046887">
    <property type="entry name" value="RsmE_PUA-like"/>
</dbReference>
<evidence type="ECO:0000256" key="7">
    <source>
        <dbReference type="ARBA" id="ARBA00022691"/>
    </source>
</evidence>
<keyword evidence="6 10" id="KW-0808">Transferase</keyword>
<dbReference type="GO" id="GO:0005737">
    <property type="term" value="C:cytoplasm"/>
    <property type="evidence" value="ECO:0007669"/>
    <property type="project" value="UniProtKB-SubCell"/>
</dbReference>
<comment type="catalytic activity">
    <reaction evidence="9 10">
        <text>uridine(1498) in 16S rRNA + S-adenosyl-L-methionine = N(3)-methyluridine(1498) in 16S rRNA + S-adenosyl-L-homocysteine + H(+)</text>
        <dbReference type="Rhea" id="RHEA:42920"/>
        <dbReference type="Rhea" id="RHEA-COMP:10283"/>
        <dbReference type="Rhea" id="RHEA-COMP:10284"/>
        <dbReference type="ChEBI" id="CHEBI:15378"/>
        <dbReference type="ChEBI" id="CHEBI:57856"/>
        <dbReference type="ChEBI" id="CHEBI:59789"/>
        <dbReference type="ChEBI" id="CHEBI:65315"/>
        <dbReference type="ChEBI" id="CHEBI:74502"/>
        <dbReference type="EC" id="2.1.1.193"/>
    </reaction>
</comment>
<evidence type="ECO:0000256" key="4">
    <source>
        <dbReference type="ARBA" id="ARBA00022552"/>
    </source>
</evidence>
<dbReference type="InterPro" id="IPR006700">
    <property type="entry name" value="RsmE"/>
</dbReference>
<dbReference type="PIRSF" id="PIRSF015601">
    <property type="entry name" value="MTase_slr0722"/>
    <property type="match status" value="1"/>
</dbReference>
<evidence type="ECO:0000256" key="1">
    <source>
        <dbReference type="ARBA" id="ARBA00004496"/>
    </source>
</evidence>
<protein>
    <recommendedName>
        <fullName evidence="10">Ribosomal RNA small subunit methyltransferase E</fullName>
        <ecNumber evidence="10">2.1.1.193</ecNumber>
    </recommendedName>
</protein>
<dbReference type="GO" id="GO:0070475">
    <property type="term" value="P:rRNA base methylation"/>
    <property type="evidence" value="ECO:0007669"/>
    <property type="project" value="TreeGrafter"/>
</dbReference>
<evidence type="ECO:0000259" key="11">
    <source>
        <dbReference type="Pfam" id="PF04452"/>
    </source>
</evidence>
<reference evidence="13" key="1">
    <citation type="journal article" date="2020" name="mSystems">
        <title>Genome- and Community-Level Interaction Insights into Carbon Utilization and Element Cycling Functions of Hydrothermarchaeota in Hydrothermal Sediment.</title>
        <authorList>
            <person name="Zhou Z."/>
            <person name="Liu Y."/>
            <person name="Xu W."/>
            <person name="Pan J."/>
            <person name="Luo Z.H."/>
            <person name="Li M."/>
        </authorList>
    </citation>
    <scope>NUCLEOTIDE SEQUENCE [LARGE SCALE GENOMIC DNA]</scope>
    <source>
        <strain evidence="13">SpSt-488</strain>
    </source>
</reference>
<comment type="subcellular location">
    <subcellularLocation>
        <location evidence="1 10">Cytoplasm</location>
    </subcellularLocation>
</comment>
<dbReference type="InterPro" id="IPR046886">
    <property type="entry name" value="RsmE_MTase_dom"/>
</dbReference>
<evidence type="ECO:0000256" key="8">
    <source>
        <dbReference type="ARBA" id="ARBA00025699"/>
    </source>
</evidence>
<proteinExistence type="inferred from homology"/>
<dbReference type="CDD" id="cd18084">
    <property type="entry name" value="RsmE-like"/>
    <property type="match status" value="1"/>
</dbReference>
<keyword evidence="4 10" id="KW-0698">rRNA processing</keyword>
<evidence type="ECO:0000256" key="9">
    <source>
        <dbReference type="ARBA" id="ARBA00047944"/>
    </source>
</evidence>
<dbReference type="SUPFAM" id="SSF75217">
    <property type="entry name" value="alpha/beta knot"/>
    <property type="match status" value="1"/>
</dbReference>
<feature type="domain" description="Ribosomal RNA small subunit methyltransferase E PUA-like" evidence="12">
    <location>
        <begin position="20"/>
        <end position="61"/>
    </location>
</feature>
<dbReference type="Pfam" id="PF04452">
    <property type="entry name" value="Methyltrans_RNA"/>
    <property type="match status" value="1"/>
</dbReference>
<dbReference type="GO" id="GO:0070042">
    <property type="term" value="F:rRNA (uridine-N3-)-methyltransferase activity"/>
    <property type="evidence" value="ECO:0007669"/>
    <property type="project" value="TreeGrafter"/>
</dbReference>
<dbReference type="PANTHER" id="PTHR30027">
    <property type="entry name" value="RIBOSOMAL RNA SMALL SUBUNIT METHYLTRANSFERASE E"/>
    <property type="match status" value="1"/>
</dbReference>
<dbReference type="InterPro" id="IPR029026">
    <property type="entry name" value="tRNA_m1G_MTases_N"/>
</dbReference>
<keyword evidence="3 10" id="KW-0963">Cytoplasm</keyword>
<comment type="function">
    <text evidence="8 10">Specifically methylates the N3 position of the uracil ring of uridine 1498 (m3U1498) in 16S rRNA. Acts on the fully assembled 30S ribosomal subunit.</text>
</comment>
<dbReference type="SUPFAM" id="SSF88697">
    <property type="entry name" value="PUA domain-like"/>
    <property type="match status" value="1"/>
</dbReference>
<dbReference type="Pfam" id="PF20260">
    <property type="entry name" value="PUA_4"/>
    <property type="match status" value="1"/>
</dbReference>
<comment type="similarity">
    <text evidence="2 10">Belongs to the RNA methyltransferase RsmE family.</text>
</comment>
<dbReference type="EMBL" id="DSUT01000022">
    <property type="protein sequence ID" value="HGK27567.1"/>
    <property type="molecule type" value="Genomic_DNA"/>
</dbReference>
<evidence type="ECO:0000256" key="5">
    <source>
        <dbReference type="ARBA" id="ARBA00022603"/>
    </source>
</evidence>
<dbReference type="InterPro" id="IPR015947">
    <property type="entry name" value="PUA-like_sf"/>
</dbReference>
<evidence type="ECO:0000259" key="12">
    <source>
        <dbReference type="Pfam" id="PF20260"/>
    </source>
</evidence>
<evidence type="ECO:0000256" key="10">
    <source>
        <dbReference type="PIRNR" id="PIRNR015601"/>
    </source>
</evidence>
<evidence type="ECO:0000256" key="3">
    <source>
        <dbReference type="ARBA" id="ARBA00022490"/>
    </source>
</evidence>
<keyword evidence="7 10" id="KW-0949">S-adenosyl-L-methionine</keyword>
<sequence>MEIFFAPEAMPDAETIIFGGNTARHISRVMRHRPGDVVKATDGRGTEFELKLTAVGVSRVEGRVLGRRMRPTEPRHKVALAQALLKGRGLAQVVETATELGVSEVIPFLSERTVAKMSAVRRSRLQHVAVSGLETSMRTVLPCIADCVSFEGLLGRMTEFDMTVVAYEGECRFGIDDVLDKDVRSVLAVVGPEGGFSELEIDRLKVTGAKVFSLGPRRLRAATAASTVVALCLQRLGDLG</sequence>
<dbReference type="InterPro" id="IPR029028">
    <property type="entry name" value="Alpha/beta_knot_MTases"/>
</dbReference>
<comment type="caution">
    <text evidence="13">The sequence shown here is derived from an EMBL/GenBank/DDBJ whole genome shotgun (WGS) entry which is preliminary data.</text>
</comment>
<evidence type="ECO:0000256" key="2">
    <source>
        <dbReference type="ARBA" id="ARBA00005528"/>
    </source>
</evidence>
<name>A0A7C4CBC4_UNCW3</name>
<evidence type="ECO:0000256" key="6">
    <source>
        <dbReference type="ARBA" id="ARBA00022679"/>
    </source>
</evidence>
<evidence type="ECO:0000313" key="13">
    <source>
        <dbReference type="EMBL" id="HGK27567.1"/>
    </source>
</evidence>
<dbReference type="EC" id="2.1.1.193" evidence="10"/>
<accession>A0A7C4CBC4</accession>
<keyword evidence="5 10" id="KW-0489">Methyltransferase</keyword>
<dbReference type="Gene3D" id="3.40.1280.10">
    <property type="match status" value="1"/>
</dbReference>
<feature type="domain" description="Ribosomal RNA small subunit methyltransferase E methyltransferase" evidence="11">
    <location>
        <begin position="75"/>
        <end position="231"/>
    </location>
</feature>
<dbReference type="NCBIfam" id="TIGR00046">
    <property type="entry name" value="RsmE family RNA methyltransferase"/>
    <property type="match status" value="1"/>
</dbReference>
<dbReference type="PANTHER" id="PTHR30027:SF3">
    <property type="entry name" value="16S RRNA (URACIL(1498)-N(3))-METHYLTRANSFERASE"/>
    <property type="match status" value="1"/>
</dbReference>
<organism evidence="13">
    <name type="scientific">candidate division WOR-3 bacterium</name>
    <dbReference type="NCBI Taxonomy" id="2052148"/>
    <lineage>
        <taxon>Bacteria</taxon>
        <taxon>Bacteria division WOR-3</taxon>
    </lineage>
</organism>
<gene>
    <name evidence="13" type="ORF">ENS41_01240</name>
</gene>
<dbReference type="AlphaFoldDB" id="A0A7C4CBC4"/>